<reference evidence="1" key="1">
    <citation type="submission" date="2023-11" db="EMBL/GenBank/DDBJ databases">
        <authorList>
            <person name="Poullet M."/>
        </authorList>
    </citation>
    <scope>NUCLEOTIDE SEQUENCE</scope>
    <source>
        <strain evidence="1">E1834</strain>
    </source>
</reference>
<accession>A0ACB1AKM4</accession>
<organism evidence="1 2">
    <name type="scientific">Meloidogyne enterolobii</name>
    <name type="common">Root-knot nematode worm</name>
    <name type="synonym">Meloidogyne mayaguensis</name>
    <dbReference type="NCBI Taxonomy" id="390850"/>
    <lineage>
        <taxon>Eukaryota</taxon>
        <taxon>Metazoa</taxon>
        <taxon>Ecdysozoa</taxon>
        <taxon>Nematoda</taxon>
        <taxon>Chromadorea</taxon>
        <taxon>Rhabditida</taxon>
        <taxon>Tylenchina</taxon>
        <taxon>Tylenchomorpha</taxon>
        <taxon>Tylenchoidea</taxon>
        <taxon>Meloidogynidae</taxon>
        <taxon>Meloidogyninae</taxon>
        <taxon>Meloidogyne</taxon>
    </lineage>
</organism>
<evidence type="ECO:0000313" key="1">
    <source>
        <dbReference type="EMBL" id="CAK5091788.1"/>
    </source>
</evidence>
<protein>
    <submittedName>
        <fullName evidence="1">Uncharacterized protein</fullName>
    </submittedName>
</protein>
<name>A0ACB1AKM4_MELEN</name>
<dbReference type="EMBL" id="CAVMJV010000090">
    <property type="protein sequence ID" value="CAK5091788.1"/>
    <property type="molecule type" value="Genomic_DNA"/>
</dbReference>
<proteinExistence type="predicted"/>
<keyword evidence="2" id="KW-1185">Reference proteome</keyword>
<dbReference type="Proteomes" id="UP001497535">
    <property type="component" value="Unassembled WGS sequence"/>
</dbReference>
<sequence>MSAHSNARNIGACSSSSQIQEEYIVVDDQHQQQRNQRILISSKLEEAVEGEYGQLNYQQQYSDDFEICDEIVVDAEDGEDGRVLVSVPAGSSTYDNYGQFAEDLFLDEQIHGKSSVRSMSAKRVKKGLENKELFRVPIYKGNTKYGAGYDRLVNFDGSTTDHYICKNYDQCGKIFHRRYLDALTTHMQTCRNKNLINPEECNANACKALVARLVVQEPTALTLLTSRFYLEFMEELSRIIILRQGIGMPIGRDVLPRHRDLINELMRFLHEDEVALLPSILHEMFQNGFALETLQMNLNDSSTGGCYKVLLVTYISNSWELLRTVIKFYPISDTIITGDSCIKPLRQLVTQFVDKGKEKQKNLLEKFHIVSEFEQMEDEDDDAEENEKVFEKIFFELFSFFSMDRN</sequence>
<gene>
    <name evidence="1" type="ORF">MENTE1834_LOCUS39651</name>
</gene>
<evidence type="ECO:0000313" key="2">
    <source>
        <dbReference type="Proteomes" id="UP001497535"/>
    </source>
</evidence>
<comment type="caution">
    <text evidence="1">The sequence shown here is derived from an EMBL/GenBank/DDBJ whole genome shotgun (WGS) entry which is preliminary data.</text>
</comment>